<dbReference type="Pfam" id="PF00076">
    <property type="entry name" value="RRM_1"/>
    <property type="match status" value="1"/>
</dbReference>
<evidence type="ECO:0000313" key="4">
    <source>
        <dbReference type="EMBL" id="KAK7196358.1"/>
    </source>
</evidence>
<feature type="domain" description="RRM" evidence="3">
    <location>
        <begin position="2"/>
        <end position="84"/>
    </location>
</feature>
<keyword evidence="5" id="KW-1185">Reference proteome</keyword>
<dbReference type="GO" id="GO:0003723">
    <property type="term" value="F:RNA binding"/>
    <property type="evidence" value="ECO:0007669"/>
    <property type="project" value="UniProtKB-UniRule"/>
</dbReference>
<evidence type="ECO:0000256" key="2">
    <source>
        <dbReference type="SAM" id="MobiDB-lite"/>
    </source>
</evidence>
<sequence length="214" mass="22894">MNKLFLRNVPLDVSEAQLVERLCVYGSVVSVTLHNDTTPVTDPALRRRIAFITFSEAGAAEAALRGVHNTCAFHQCHGIPLMGKLSEDYSQKTRTPRTPRTPHAVMTPHSSRRGVPRSPNTPLCGASGQSDTSRSFNGSISVGGVVVASTPLLNTSTGSYEAVNSPDAVTTGVPLLLRTHESRDGGAAVEDATAAQSSRVARRSDVYRHNPYDI</sequence>
<dbReference type="InterPro" id="IPR012677">
    <property type="entry name" value="Nucleotide-bd_a/b_plait_sf"/>
</dbReference>
<proteinExistence type="predicted"/>
<evidence type="ECO:0000259" key="3">
    <source>
        <dbReference type="PROSITE" id="PS50102"/>
    </source>
</evidence>
<evidence type="ECO:0000313" key="5">
    <source>
        <dbReference type="Proteomes" id="UP001430356"/>
    </source>
</evidence>
<dbReference type="FunFam" id="3.30.70.330:FF:000707">
    <property type="entry name" value="RNA binding protein, putative"/>
    <property type="match status" value="1"/>
</dbReference>
<feature type="region of interest" description="Disordered" evidence="2">
    <location>
        <begin position="90"/>
        <end position="135"/>
    </location>
</feature>
<dbReference type="EMBL" id="JAECZO010000074">
    <property type="protein sequence ID" value="KAK7196358.1"/>
    <property type="molecule type" value="Genomic_DNA"/>
</dbReference>
<dbReference type="PROSITE" id="PS50102">
    <property type="entry name" value="RRM"/>
    <property type="match status" value="1"/>
</dbReference>
<keyword evidence="1" id="KW-0694">RNA-binding</keyword>
<feature type="compositionally biased region" description="Basic and acidic residues" evidence="2">
    <location>
        <begin position="202"/>
        <end position="214"/>
    </location>
</feature>
<organism evidence="4 5">
    <name type="scientific">Novymonas esmeraldas</name>
    <dbReference type="NCBI Taxonomy" id="1808958"/>
    <lineage>
        <taxon>Eukaryota</taxon>
        <taxon>Discoba</taxon>
        <taxon>Euglenozoa</taxon>
        <taxon>Kinetoplastea</taxon>
        <taxon>Metakinetoplastina</taxon>
        <taxon>Trypanosomatida</taxon>
        <taxon>Trypanosomatidae</taxon>
        <taxon>Novymonas</taxon>
    </lineage>
</organism>
<dbReference type="InterPro" id="IPR035979">
    <property type="entry name" value="RBD_domain_sf"/>
</dbReference>
<dbReference type="Gene3D" id="3.30.70.330">
    <property type="match status" value="1"/>
</dbReference>
<feature type="region of interest" description="Disordered" evidence="2">
    <location>
        <begin position="182"/>
        <end position="214"/>
    </location>
</feature>
<name>A0AAW0EQP5_9TRYP</name>
<dbReference type="SMART" id="SM00360">
    <property type="entry name" value="RRM"/>
    <property type="match status" value="1"/>
</dbReference>
<dbReference type="Proteomes" id="UP001430356">
    <property type="component" value="Unassembled WGS sequence"/>
</dbReference>
<reference evidence="4 5" key="1">
    <citation type="journal article" date="2021" name="MBio">
        <title>A New Model Trypanosomatid, Novymonas esmeraldas: Genomic Perception of Its 'Candidatus Pandoraea novymonadis' Endosymbiont.</title>
        <authorList>
            <person name="Zakharova A."/>
            <person name="Saura A."/>
            <person name="Butenko A."/>
            <person name="Podesvova L."/>
            <person name="Warmusova S."/>
            <person name="Kostygov A.Y."/>
            <person name="Nenarokova A."/>
            <person name="Lukes J."/>
            <person name="Opperdoes F.R."/>
            <person name="Yurchenko V."/>
        </authorList>
    </citation>
    <scope>NUCLEOTIDE SEQUENCE [LARGE SCALE GENOMIC DNA]</scope>
    <source>
        <strain evidence="4 5">E262AT.01</strain>
    </source>
</reference>
<comment type="caution">
    <text evidence="4">The sequence shown here is derived from an EMBL/GenBank/DDBJ whole genome shotgun (WGS) entry which is preliminary data.</text>
</comment>
<dbReference type="AlphaFoldDB" id="A0AAW0EQP5"/>
<accession>A0AAW0EQP5</accession>
<dbReference type="SUPFAM" id="SSF54928">
    <property type="entry name" value="RNA-binding domain, RBD"/>
    <property type="match status" value="1"/>
</dbReference>
<dbReference type="InterPro" id="IPR000504">
    <property type="entry name" value="RRM_dom"/>
</dbReference>
<protein>
    <submittedName>
        <fullName evidence="4">RNA recognition motif (RRM, RBD, or RNP domain)</fullName>
    </submittedName>
</protein>
<evidence type="ECO:0000256" key="1">
    <source>
        <dbReference type="PROSITE-ProRule" id="PRU00176"/>
    </source>
</evidence>
<dbReference type="CDD" id="cd00590">
    <property type="entry name" value="RRM_SF"/>
    <property type="match status" value="1"/>
</dbReference>
<gene>
    <name evidence="4" type="ORF">NESM_000572200</name>
</gene>